<evidence type="ECO:0000313" key="3">
    <source>
        <dbReference type="Proteomes" id="UP000623795"/>
    </source>
</evidence>
<evidence type="ECO:0000313" key="2">
    <source>
        <dbReference type="EMBL" id="NMG45606.1"/>
    </source>
</evidence>
<comment type="similarity">
    <text evidence="1">Belongs to the BolA/IbaG family.</text>
</comment>
<dbReference type="EMBL" id="WTVN01000033">
    <property type="protein sequence ID" value="NMG45606.1"/>
    <property type="molecule type" value="Genomic_DNA"/>
</dbReference>
<dbReference type="InterPro" id="IPR036065">
    <property type="entry name" value="BolA-like_sf"/>
</dbReference>
<name>A0ABX1Q5G3_9RHOO</name>
<dbReference type="PANTHER" id="PTHR46230:SF7">
    <property type="entry name" value="BOLA-LIKE PROTEIN 1"/>
    <property type="match status" value="1"/>
</dbReference>
<dbReference type="Proteomes" id="UP000623795">
    <property type="component" value="Unassembled WGS sequence"/>
</dbReference>
<dbReference type="PIRSF" id="PIRSF003113">
    <property type="entry name" value="BolA"/>
    <property type="match status" value="1"/>
</dbReference>
<sequence length="95" mass="10376">MTVIDEIRNRVAVLDPLSLEIEDDSALHAGHAGAKGGGHYRMTMVSDAFIGKNTVARHRLIYGALGELMRTRIHALAILALTAEEAKTQPTRKEL</sequence>
<keyword evidence="3" id="KW-1185">Reference proteome</keyword>
<dbReference type="RefSeq" id="WP_169257440.1">
    <property type="nucleotide sequence ID" value="NZ_WTVN01000033.1"/>
</dbReference>
<protein>
    <submittedName>
        <fullName evidence="2">BolA/IbaG family iron-sulfur metabolism protein</fullName>
    </submittedName>
</protein>
<accession>A0ABX1Q5G3</accession>
<reference evidence="2 3" key="1">
    <citation type="submission" date="2019-12" db="EMBL/GenBank/DDBJ databases">
        <title>Comparative genomics gives insights into the taxonomy of the Azoarcus-Aromatoleum group and reveals separate origins of nif in the plant-associated Azoarcus and non-plant-associated Aromatoleum sub-groups.</title>
        <authorList>
            <person name="Lafos M."/>
            <person name="Maluk M."/>
            <person name="Batista M."/>
            <person name="Junghare M."/>
            <person name="Carmona M."/>
            <person name="Faoro H."/>
            <person name="Cruz L.M."/>
            <person name="Battistoni F."/>
            <person name="De Souza E."/>
            <person name="Pedrosa F."/>
            <person name="Chen W.-M."/>
            <person name="Poole P.S."/>
            <person name="Dixon R.A."/>
            <person name="James E.K."/>
        </authorList>
    </citation>
    <scope>NUCLEOTIDE SEQUENCE [LARGE SCALE GENOMIC DNA]</scope>
    <source>
        <strain evidence="2 3">Td21</strain>
    </source>
</reference>
<dbReference type="PANTHER" id="PTHR46230">
    <property type="match status" value="1"/>
</dbReference>
<evidence type="ECO:0000256" key="1">
    <source>
        <dbReference type="RuleBase" id="RU003860"/>
    </source>
</evidence>
<dbReference type="Pfam" id="PF01722">
    <property type="entry name" value="BolA"/>
    <property type="match status" value="1"/>
</dbReference>
<proteinExistence type="inferred from homology"/>
<dbReference type="SUPFAM" id="SSF82657">
    <property type="entry name" value="BolA-like"/>
    <property type="match status" value="1"/>
</dbReference>
<comment type="caution">
    <text evidence="2">The sequence shown here is derived from an EMBL/GenBank/DDBJ whole genome shotgun (WGS) entry which is preliminary data.</text>
</comment>
<organism evidence="2 3">
    <name type="scientific">Aromatoleum toluvorans</name>
    <dbReference type="NCBI Taxonomy" id="92002"/>
    <lineage>
        <taxon>Bacteria</taxon>
        <taxon>Pseudomonadati</taxon>
        <taxon>Pseudomonadota</taxon>
        <taxon>Betaproteobacteria</taxon>
        <taxon>Rhodocyclales</taxon>
        <taxon>Rhodocyclaceae</taxon>
        <taxon>Aromatoleum</taxon>
    </lineage>
</organism>
<dbReference type="InterPro" id="IPR002634">
    <property type="entry name" value="BolA"/>
</dbReference>
<gene>
    <name evidence="2" type="ORF">GPA22_17970</name>
</gene>
<dbReference type="Gene3D" id="3.30.300.90">
    <property type="entry name" value="BolA-like"/>
    <property type="match status" value="1"/>
</dbReference>